<evidence type="ECO:0000256" key="3">
    <source>
        <dbReference type="ARBA" id="ARBA00022448"/>
    </source>
</evidence>
<keyword evidence="5" id="KW-0653">Protein transport</keyword>
<dbReference type="GO" id="GO:0000139">
    <property type="term" value="C:Golgi membrane"/>
    <property type="evidence" value="ECO:0007669"/>
    <property type="project" value="UniProtKB-SubCell"/>
</dbReference>
<keyword evidence="7" id="KW-0333">Golgi apparatus</keyword>
<dbReference type="Proteomes" id="UP001219933">
    <property type="component" value="Chromosome 5"/>
</dbReference>
<evidence type="ECO:0000256" key="5">
    <source>
        <dbReference type="ARBA" id="ARBA00022927"/>
    </source>
</evidence>
<gene>
    <name evidence="10" type="ORF">MCUN1_003645</name>
</gene>
<evidence type="ECO:0000256" key="7">
    <source>
        <dbReference type="ARBA" id="ARBA00023034"/>
    </source>
</evidence>
<keyword evidence="6 9" id="KW-1133">Transmembrane helix</keyword>
<evidence type="ECO:0000256" key="6">
    <source>
        <dbReference type="ARBA" id="ARBA00022989"/>
    </source>
</evidence>
<dbReference type="GO" id="GO:0043001">
    <property type="term" value="P:Golgi to plasma membrane protein transport"/>
    <property type="evidence" value="ECO:0007669"/>
    <property type="project" value="TreeGrafter"/>
</dbReference>
<feature type="transmembrane region" description="Helical" evidence="9">
    <location>
        <begin position="219"/>
        <end position="236"/>
    </location>
</feature>
<evidence type="ECO:0000256" key="9">
    <source>
        <dbReference type="SAM" id="Phobius"/>
    </source>
</evidence>
<dbReference type="PANTHER" id="PTHR12952">
    <property type="entry name" value="SYS1"/>
    <property type="match status" value="1"/>
</dbReference>
<dbReference type="GO" id="GO:0006895">
    <property type="term" value="P:Golgi to endosome transport"/>
    <property type="evidence" value="ECO:0007669"/>
    <property type="project" value="TreeGrafter"/>
</dbReference>
<evidence type="ECO:0000256" key="2">
    <source>
        <dbReference type="ARBA" id="ARBA00008160"/>
    </source>
</evidence>
<comment type="similarity">
    <text evidence="2">Belongs to the SYS1 family.</text>
</comment>
<evidence type="ECO:0000313" key="10">
    <source>
        <dbReference type="EMBL" id="WFD36758.1"/>
    </source>
</evidence>
<accession>A0AAF0F1Z3</accession>
<evidence type="ECO:0000256" key="1">
    <source>
        <dbReference type="ARBA" id="ARBA00004653"/>
    </source>
</evidence>
<organism evidence="10 11">
    <name type="scientific">Malassezia cuniculi</name>
    <dbReference type="NCBI Taxonomy" id="948313"/>
    <lineage>
        <taxon>Eukaryota</taxon>
        <taxon>Fungi</taxon>
        <taxon>Dikarya</taxon>
        <taxon>Basidiomycota</taxon>
        <taxon>Ustilaginomycotina</taxon>
        <taxon>Malasseziomycetes</taxon>
        <taxon>Malasseziales</taxon>
        <taxon>Malasseziaceae</taxon>
        <taxon>Malassezia</taxon>
    </lineage>
</organism>
<feature type="transmembrane region" description="Helical" evidence="9">
    <location>
        <begin position="166"/>
        <end position="187"/>
    </location>
</feature>
<keyword evidence="11" id="KW-1185">Reference proteome</keyword>
<keyword evidence="8 9" id="KW-0472">Membrane</keyword>
<proteinExistence type="inferred from homology"/>
<dbReference type="EMBL" id="CP119881">
    <property type="protein sequence ID" value="WFD36758.1"/>
    <property type="molecule type" value="Genomic_DNA"/>
</dbReference>
<protein>
    <submittedName>
        <fullName evidence="10">Uncharacterized protein</fullName>
    </submittedName>
</protein>
<dbReference type="Pfam" id="PF09801">
    <property type="entry name" value="SYS1"/>
    <property type="match status" value="1"/>
</dbReference>
<evidence type="ECO:0000256" key="8">
    <source>
        <dbReference type="ARBA" id="ARBA00023136"/>
    </source>
</evidence>
<comment type="subcellular location">
    <subcellularLocation>
        <location evidence="1">Golgi apparatus membrane</location>
        <topology evidence="1">Multi-pass membrane protein</topology>
    </subcellularLocation>
</comment>
<evidence type="ECO:0000313" key="11">
    <source>
        <dbReference type="Proteomes" id="UP001219933"/>
    </source>
</evidence>
<dbReference type="InterPro" id="IPR019185">
    <property type="entry name" value="Integral_membrane_SYS1-rel"/>
</dbReference>
<dbReference type="PANTHER" id="PTHR12952:SF0">
    <property type="entry name" value="PROTEIN SYS1 HOMOLOG"/>
    <property type="match status" value="1"/>
</dbReference>
<reference evidence="10" key="1">
    <citation type="submission" date="2023-03" db="EMBL/GenBank/DDBJ databases">
        <title>Mating type loci evolution in Malassezia.</title>
        <authorList>
            <person name="Coelho M.A."/>
        </authorList>
    </citation>
    <scope>NUCLEOTIDE SEQUENCE</scope>
    <source>
        <strain evidence="10">CBS 11721</strain>
    </source>
</reference>
<dbReference type="GO" id="GO:0005802">
    <property type="term" value="C:trans-Golgi network"/>
    <property type="evidence" value="ECO:0007669"/>
    <property type="project" value="TreeGrafter"/>
</dbReference>
<keyword evidence="4 9" id="KW-0812">Transmembrane</keyword>
<name>A0AAF0F1Z3_9BASI</name>
<sequence>MKLAELRLSSSLHGWDPWRILAQIALVQVSHYVLLATFVPPLLAIFTAPKALRFEGGPAQVGMLLDWRELASQPTWEWTPLLQIVFPTGPLTNQTLIAPSEKDAFEKWSAGSVWLHGAQPIVVPADKFAWKGELTQNSTADSSTDSQEKKLEQWEWKLTHDASRGWAIAFAWLMTVPFDVQVLYYLVRKPTHMLDFVSTMHLLHFGVTSLYAKALPVSIFWWLVMFVHGSACIVFSERLAIQREMRVGFTEHEELEAIELASTPRP</sequence>
<feature type="transmembrane region" description="Helical" evidence="9">
    <location>
        <begin position="20"/>
        <end position="46"/>
    </location>
</feature>
<dbReference type="GO" id="GO:0034067">
    <property type="term" value="P:protein localization to Golgi apparatus"/>
    <property type="evidence" value="ECO:0007669"/>
    <property type="project" value="TreeGrafter"/>
</dbReference>
<keyword evidence="3" id="KW-0813">Transport</keyword>
<dbReference type="GO" id="GO:0005829">
    <property type="term" value="C:cytosol"/>
    <property type="evidence" value="ECO:0007669"/>
    <property type="project" value="GOC"/>
</dbReference>
<dbReference type="AlphaFoldDB" id="A0AAF0F1Z3"/>
<evidence type="ECO:0000256" key="4">
    <source>
        <dbReference type="ARBA" id="ARBA00022692"/>
    </source>
</evidence>